<dbReference type="RefSeq" id="WP_116421994.1">
    <property type="nucleotide sequence ID" value="NZ_DAIOPL010000027.1"/>
</dbReference>
<accession>A0A371R725</accession>
<reference evidence="4 5" key="1">
    <citation type="submission" date="2017-07" db="EMBL/GenBank/DDBJ databases">
        <title>Draft genome sequence of aerobic hyperthermophilic archaea, Pyrobaculum aerophilum YKB31 and YKB32.</title>
        <authorList>
            <person name="Mochizuki T."/>
            <person name="Berliner A.J."/>
            <person name="Yoshida-Takashima Y."/>
            <person name="Takaki Y."/>
            <person name="Nunoura T."/>
            <person name="Takai K."/>
        </authorList>
    </citation>
    <scope>NUCLEOTIDE SEQUENCE [LARGE SCALE GENOMIC DNA]</scope>
    <source>
        <strain evidence="2 5">YKB31</strain>
        <strain evidence="3 4">YKB32</strain>
    </source>
</reference>
<dbReference type="EMBL" id="NMUE01000062">
    <property type="protein sequence ID" value="RFA93471.1"/>
    <property type="molecule type" value="Genomic_DNA"/>
</dbReference>
<dbReference type="EMBL" id="DUJP01000028">
    <property type="protein sequence ID" value="HII47407.1"/>
    <property type="molecule type" value="Genomic_DNA"/>
</dbReference>
<proteinExistence type="predicted"/>
<evidence type="ECO:0000313" key="3">
    <source>
        <dbReference type="EMBL" id="RFB00344.1"/>
    </source>
</evidence>
<reference evidence="1" key="2">
    <citation type="journal article" date="2020" name="bioRxiv">
        <title>A rank-normalized archaeal taxonomy based on genome phylogeny resolves widespread incomplete and uneven classifications.</title>
        <authorList>
            <person name="Rinke C."/>
            <person name="Chuvochina M."/>
            <person name="Mussig A.J."/>
            <person name="Chaumeil P.-A."/>
            <person name="Waite D.W."/>
            <person name="Whitman W.B."/>
            <person name="Parks D.H."/>
            <person name="Hugenholtz P."/>
        </authorList>
    </citation>
    <scope>NUCLEOTIDE SEQUENCE</scope>
    <source>
        <strain evidence="1">UBA8839</strain>
    </source>
</reference>
<evidence type="ECO:0000313" key="4">
    <source>
        <dbReference type="Proteomes" id="UP000256877"/>
    </source>
</evidence>
<dbReference type="Proteomes" id="UP000651120">
    <property type="component" value="Unassembled WGS sequence"/>
</dbReference>
<evidence type="ECO:0000313" key="5">
    <source>
        <dbReference type="Proteomes" id="UP000257123"/>
    </source>
</evidence>
<dbReference type="GeneID" id="38937906"/>
<evidence type="ECO:0000313" key="2">
    <source>
        <dbReference type="EMBL" id="RFA93471.1"/>
    </source>
</evidence>
<name>A0A371R725_9CREN</name>
<protein>
    <submittedName>
        <fullName evidence="3">Uncharacterized protein</fullName>
    </submittedName>
</protein>
<sequence length="64" mass="7452">MKAYLVTKERGAQLGPGVEVIHIPFVEEDTLYVFDEKTGYVEIRGRDRIVEFLNRLKNGRRISQ</sequence>
<comment type="caution">
    <text evidence="3">The sequence shown here is derived from an EMBL/GenBank/DDBJ whole genome shotgun (WGS) entry which is preliminary data.</text>
</comment>
<gene>
    <name evidence="2" type="ORF">CGL51_12875</name>
    <name evidence="3" type="ORF">CGL52_00305</name>
    <name evidence="1" type="ORF">HA333_08210</name>
</gene>
<dbReference type="Proteomes" id="UP000256877">
    <property type="component" value="Unassembled WGS sequence"/>
</dbReference>
<evidence type="ECO:0000313" key="1">
    <source>
        <dbReference type="EMBL" id="HII47407.1"/>
    </source>
</evidence>
<dbReference type="EMBL" id="NMUF01000001">
    <property type="protein sequence ID" value="RFB00344.1"/>
    <property type="molecule type" value="Genomic_DNA"/>
</dbReference>
<dbReference type="Proteomes" id="UP000257123">
    <property type="component" value="Unassembled WGS sequence"/>
</dbReference>
<dbReference type="OrthoDB" id="26999at2157"/>
<organism evidence="3 4">
    <name type="scientific">Pyrobaculum aerophilum</name>
    <dbReference type="NCBI Taxonomy" id="13773"/>
    <lineage>
        <taxon>Archaea</taxon>
        <taxon>Thermoproteota</taxon>
        <taxon>Thermoprotei</taxon>
        <taxon>Thermoproteales</taxon>
        <taxon>Thermoproteaceae</taxon>
        <taxon>Pyrobaculum</taxon>
    </lineage>
</organism>
<dbReference type="AlphaFoldDB" id="A0A371R725"/>